<evidence type="ECO:0000256" key="2">
    <source>
        <dbReference type="SAM" id="SignalP"/>
    </source>
</evidence>
<dbReference type="SUPFAM" id="SSF53300">
    <property type="entry name" value="vWA-like"/>
    <property type="match status" value="1"/>
</dbReference>
<evidence type="ECO:0000313" key="4">
    <source>
        <dbReference type="EMBL" id="TCK73867.1"/>
    </source>
</evidence>
<sequence>MAKLALLLLLGSCAGLFGAQARAQEPFPGEPAQLPPQQQQQLPPQEQQPAEAPQAAPQPLPDPGTTIRVNTNIVLVPTLVEKPSGEVIYGLNSKDFTLDDNGVQQNIHVDDDLDSQPVSIVVAVQRGRSAALEFDKIAKLGTLLQLFLGDGHGKAALVVFDSHATYLEGFTSDTETITRDLQRLQPGDGGAAILDAVGTSVDILEQRPPDQRRILLLISESRDHGSHKVTAKQLVQRIGTSNTLVIGLTYSPSKATLLDDLRGSAHGDPVGNTGDLLAPLMMAIAAVHKNVSKELAVMSGGEYASFTREKGFEDRIAEVASHARNRYILSFHPKDLTPGLHQISVKLNQDYGARVVARTSYWAVNDAAAPQPQ</sequence>
<evidence type="ECO:0000313" key="5">
    <source>
        <dbReference type="Proteomes" id="UP000295210"/>
    </source>
</evidence>
<proteinExistence type="predicted"/>
<keyword evidence="5" id="KW-1185">Reference proteome</keyword>
<reference evidence="4 5" key="1">
    <citation type="submission" date="2019-03" db="EMBL/GenBank/DDBJ databases">
        <title>Genomic Encyclopedia of Type Strains, Phase IV (KMG-IV): sequencing the most valuable type-strain genomes for metagenomic binning, comparative biology and taxonomic classification.</title>
        <authorList>
            <person name="Goeker M."/>
        </authorList>
    </citation>
    <scope>NUCLEOTIDE SEQUENCE [LARGE SCALE GENOMIC DNA]</scope>
    <source>
        <strain evidence="4 5">DSM 103428</strain>
    </source>
</reference>
<comment type="caution">
    <text evidence="4">The sequence shown here is derived from an EMBL/GenBank/DDBJ whole genome shotgun (WGS) entry which is preliminary data.</text>
</comment>
<dbReference type="Pfam" id="PF13519">
    <property type="entry name" value="VWA_2"/>
    <property type="match status" value="1"/>
</dbReference>
<feature type="compositionally biased region" description="Low complexity" evidence="1">
    <location>
        <begin position="30"/>
        <end position="55"/>
    </location>
</feature>
<keyword evidence="2" id="KW-0732">Signal</keyword>
<dbReference type="EMBL" id="SMGK01000002">
    <property type="protein sequence ID" value="TCK73867.1"/>
    <property type="molecule type" value="Genomic_DNA"/>
</dbReference>
<feature type="signal peptide" evidence="2">
    <location>
        <begin position="1"/>
        <end position="23"/>
    </location>
</feature>
<evidence type="ECO:0000256" key="1">
    <source>
        <dbReference type="SAM" id="MobiDB-lite"/>
    </source>
</evidence>
<dbReference type="AlphaFoldDB" id="A0A4R1L963"/>
<dbReference type="NCBIfam" id="TIGR03436">
    <property type="entry name" value="acidobact_VWFA"/>
    <property type="match status" value="1"/>
</dbReference>
<feature type="region of interest" description="Disordered" evidence="1">
    <location>
        <begin position="26"/>
        <end position="66"/>
    </location>
</feature>
<evidence type="ECO:0000259" key="3">
    <source>
        <dbReference type="Pfam" id="PF13519"/>
    </source>
</evidence>
<dbReference type="RefSeq" id="WP_165876698.1">
    <property type="nucleotide sequence ID" value="NZ_SMGK01000002.1"/>
</dbReference>
<protein>
    <submittedName>
        <fullName evidence="4">VWFA-related protein</fullName>
    </submittedName>
</protein>
<dbReference type="InterPro" id="IPR036465">
    <property type="entry name" value="vWFA_dom_sf"/>
</dbReference>
<gene>
    <name evidence="4" type="ORF">C7378_1485</name>
</gene>
<name>A0A4R1L963_9BACT</name>
<accession>A0A4R1L963</accession>
<dbReference type="InterPro" id="IPR002035">
    <property type="entry name" value="VWF_A"/>
</dbReference>
<feature type="domain" description="VWFA" evidence="3">
    <location>
        <begin position="151"/>
        <end position="219"/>
    </location>
</feature>
<organism evidence="4 5">
    <name type="scientific">Acidipila rosea</name>
    <dbReference type="NCBI Taxonomy" id="768535"/>
    <lineage>
        <taxon>Bacteria</taxon>
        <taxon>Pseudomonadati</taxon>
        <taxon>Acidobacteriota</taxon>
        <taxon>Terriglobia</taxon>
        <taxon>Terriglobales</taxon>
        <taxon>Acidobacteriaceae</taxon>
        <taxon>Acidipila</taxon>
    </lineage>
</organism>
<dbReference type="Gene3D" id="3.40.50.410">
    <property type="entry name" value="von Willebrand factor, type A domain"/>
    <property type="match status" value="1"/>
</dbReference>
<feature type="chain" id="PRO_5020733471" evidence="2">
    <location>
        <begin position="24"/>
        <end position="373"/>
    </location>
</feature>
<dbReference type="InterPro" id="IPR017802">
    <property type="entry name" value="VWFA-rel_acidobac-type"/>
</dbReference>
<dbReference type="Proteomes" id="UP000295210">
    <property type="component" value="Unassembled WGS sequence"/>
</dbReference>